<evidence type="ECO:0000259" key="1">
    <source>
        <dbReference type="PROSITE" id="PS51112"/>
    </source>
</evidence>
<dbReference type="SUPFAM" id="SSF143447">
    <property type="entry name" value="AMMECR1-like"/>
    <property type="match status" value="1"/>
</dbReference>
<sequence length="53" mass="5737">SYNVDVLTTPEPIDSKDQLDPKKYGLIVEAGIRKGLLLPDIKGVLQGGDRGWG</sequence>
<proteinExistence type="predicted"/>
<dbReference type="InterPro" id="IPR036071">
    <property type="entry name" value="AMMECR1_dom_sf"/>
</dbReference>
<organism evidence="2">
    <name type="scientific">marine sediment metagenome</name>
    <dbReference type="NCBI Taxonomy" id="412755"/>
    <lineage>
        <taxon>unclassified sequences</taxon>
        <taxon>metagenomes</taxon>
        <taxon>ecological metagenomes</taxon>
    </lineage>
</organism>
<feature type="non-terminal residue" evidence="2">
    <location>
        <position position="1"/>
    </location>
</feature>
<feature type="domain" description="AMMECR1" evidence="1">
    <location>
        <begin position="1"/>
        <end position="53"/>
    </location>
</feature>
<comment type="caution">
    <text evidence="2">The sequence shown here is derived from an EMBL/GenBank/DDBJ whole genome shotgun (WGS) entry which is preliminary data.</text>
</comment>
<accession>X1PGX4</accession>
<dbReference type="PROSITE" id="PS51112">
    <property type="entry name" value="AMMECR1"/>
    <property type="match status" value="1"/>
</dbReference>
<dbReference type="AlphaFoldDB" id="X1PGX4"/>
<gene>
    <name evidence="2" type="ORF">S06H3_39082</name>
</gene>
<reference evidence="2" key="1">
    <citation type="journal article" date="2014" name="Front. Microbiol.">
        <title>High frequency of phylogenetically diverse reductive dehalogenase-homologous genes in deep subseafloor sedimentary metagenomes.</title>
        <authorList>
            <person name="Kawai M."/>
            <person name="Futagami T."/>
            <person name="Toyoda A."/>
            <person name="Takaki Y."/>
            <person name="Nishi S."/>
            <person name="Hori S."/>
            <person name="Arai W."/>
            <person name="Tsubouchi T."/>
            <person name="Morono Y."/>
            <person name="Uchiyama I."/>
            <person name="Ito T."/>
            <person name="Fujiyama A."/>
            <person name="Inagaki F."/>
            <person name="Takami H."/>
        </authorList>
    </citation>
    <scope>NUCLEOTIDE SEQUENCE</scope>
    <source>
        <strain evidence="2">Expedition CK06-06</strain>
    </source>
</reference>
<dbReference type="InterPro" id="IPR002733">
    <property type="entry name" value="AMMECR1_domain"/>
</dbReference>
<dbReference type="EMBL" id="BARV01023869">
    <property type="protein sequence ID" value="GAI41736.1"/>
    <property type="molecule type" value="Genomic_DNA"/>
</dbReference>
<evidence type="ECO:0000313" key="2">
    <source>
        <dbReference type="EMBL" id="GAI41736.1"/>
    </source>
</evidence>
<protein>
    <recommendedName>
        <fullName evidence="1">AMMECR1 domain-containing protein</fullName>
    </recommendedName>
</protein>
<name>X1PGX4_9ZZZZ</name>
<dbReference type="Pfam" id="PF01871">
    <property type="entry name" value="AMMECR1"/>
    <property type="match status" value="1"/>
</dbReference>